<feature type="transmembrane region" description="Helical" evidence="6">
    <location>
        <begin position="251"/>
        <end position="270"/>
    </location>
</feature>
<reference evidence="7 8" key="1">
    <citation type="submission" date="2017-10" db="EMBL/GenBank/DDBJ databases">
        <title>Development of genomic resources for the powdery mildew, Erysiphe pulchra.</title>
        <authorList>
            <person name="Wadl P.A."/>
            <person name="Mack B.M."/>
            <person name="Moore G."/>
            <person name="Beltz S.B."/>
        </authorList>
    </citation>
    <scope>NUCLEOTIDE SEQUENCE [LARGE SCALE GENOMIC DNA]</scope>
    <source>
        <strain evidence="7">Cflorida</strain>
    </source>
</reference>
<feature type="transmembrane region" description="Helical" evidence="6">
    <location>
        <begin position="229"/>
        <end position="245"/>
    </location>
</feature>
<evidence type="ECO:0000256" key="2">
    <source>
        <dbReference type="ARBA" id="ARBA00018424"/>
    </source>
</evidence>
<comment type="caution">
    <text evidence="7">The sequence shown here is derived from an EMBL/GenBank/DDBJ whole genome shotgun (WGS) entry which is preliminary data.</text>
</comment>
<evidence type="ECO:0000256" key="3">
    <source>
        <dbReference type="ARBA" id="ARBA00019539"/>
    </source>
</evidence>
<proteinExistence type="predicted"/>
<dbReference type="PANTHER" id="PTHR31859">
    <property type="entry name" value="TETRATRICOPEPTIDE REPEAT PROTEIN 39 FAMILY MEMBER"/>
    <property type="match status" value="1"/>
</dbReference>
<feature type="coiled-coil region" evidence="5">
    <location>
        <begin position="554"/>
        <end position="581"/>
    </location>
</feature>
<dbReference type="InterPro" id="IPR019412">
    <property type="entry name" value="IML2/TPR_39"/>
</dbReference>
<dbReference type="PANTHER" id="PTHR31859:SF1">
    <property type="entry name" value="TETRATRICOPEPTIDE REPEAT PROTEIN 39C"/>
    <property type="match status" value="1"/>
</dbReference>
<gene>
    <name evidence="7" type="ORF">EPUL_001163</name>
</gene>
<dbReference type="GO" id="GO:0005741">
    <property type="term" value="C:mitochondrial outer membrane"/>
    <property type="evidence" value="ECO:0007669"/>
    <property type="project" value="TreeGrafter"/>
</dbReference>
<sequence>MSRWFGAISKAQVPMIASVEEAHLRQVQDALLMLLNDDPVSADKILSSADSSFHLGGRGISMFLSSILGAESELLKDAAKTIQGAENKAWEDMKRAQKDSTAFRSNIYPPGTEYLLCYAISLLTGAICSVLSGSVVQAISGFTKLRKAFLILDGIMEIEISYFEKNISMNNFSATRSLKVQNGGNDSNQGARLDPNKASTLSFEPLDFDHKCLGITSYTDIFIHSGTRLCYGILLVVFSMIGMPYEDTCLIFYLTFLENPLFTKILYLVGFKGDRKRGTLHLWEASRFNNFNSAIAGIAILMYYSGLIGFCDILPTDNNADEDLSAYPQTKFRLLLSDMRKRYPESKFWKLEEARLLAFDRNITDSIKILAENSKSNFKQISTISKFELGLNLMFHHDYELMANSWIQCADHSSWSPTLYAYLTGAAYFELYREKRLTDPASANELKQKAITYFRKGPPLSGKQKLMSKQLPFDMFIVRKCQKWEERAKNWGVDLTEAIGVSPLQEMIYLCSGTKKQNSAELQKSLEILNWDRTNMPEKHKSNLDETAIHALLKACIYRNLERYQEARELLQRNIICHDKQEFRGYLKDDWTCASAHYEMACIAWKEKDLKGQDHRSKFLECEEWLEKVQKWGDQFILDTRLSMNSTTSMATIKRHREIMGF</sequence>
<dbReference type="GO" id="GO:0005634">
    <property type="term" value="C:nucleus"/>
    <property type="evidence" value="ECO:0007669"/>
    <property type="project" value="TreeGrafter"/>
</dbReference>
<feature type="transmembrane region" description="Helical" evidence="6">
    <location>
        <begin position="291"/>
        <end position="310"/>
    </location>
</feature>
<keyword evidence="6" id="KW-1133">Transmembrane helix</keyword>
<dbReference type="OrthoDB" id="2154985at2759"/>
<evidence type="ECO:0000256" key="6">
    <source>
        <dbReference type="SAM" id="Phobius"/>
    </source>
</evidence>
<protein>
    <recommendedName>
        <fullName evidence="2">Inclusion body clearance protein IML2</fullName>
    </recommendedName>
    <alternativeName>
        <fullName evidence="3">Inclusion body clearance protein iml2</fullName>
    </alternativeName>
</protein>
<dbReference type="Pfam" id="PF10300">
    <property type="entry name" value="Iml2-TPR_39"/>
    <property type="match status" value="1"/>
</dbReference>
<evidence type="ECO:0000313" key="8">
    <source>
        <dbReference type="Proteomes" id="UP000237438"/>
    </source>
</evidence>
<keyword evidence="5" id="KW-0175">Coiled coil</keyword>
<organism evidence="7 8">
    <name type="scientific">Erysiphe pulchra</name>
    <dbReference type="NCBI Taxonomy" id="225359"/>
    <lineage>
        <taxon>Eukaryota</taxon>
        <taxon>Fungi</taxon>
        <taxon>Dikarya</taxon>
        <taxon>Ascomycota</taxon>
        <taxon>Pezizomycotina</taxon>
        <taxon>Leotiomycetes</taxon>
        <taxon>Erysiphales</taxon>
        <taxon>Erysiphaceae</taxon>
        <taxon>Erysiphe</taxon>
    </lineage>
</organism>
<name>A0A2S4PRW0_9PEZI</name>
<dbReference type="EMBL" id="PEDP01000876">
    <property type="protein sequence ID" value="POS84753.1"/>
    <property type="molecule type" value="Genomic_DNA"/>
</dbReference>
<comment type="function">
    <text evidence="4">Inclusion body (IB) resident protein that interacts strongly with lipid droplet (LD) proteins. Involved in LD-mediated IB clearing after protein folding stress, probably by enabling access to the IBs of an LD-stored soluble sterol derivative that acts as a chaperone in inclusion clearing.</text>
</comment>
<dbReference type="AlphaFoldDB" id="A0A2S4PRW0"/>
<evidence type="ECO:0000256" key="1">
    <source>
        <dbReference type="ARBA" id="ARBA00011408"/>
    </source>
</evidence>
<keyword evidence="6" id="KW-0812">Transmembrane</keyword>
<accession>A0A2S4PRW0</accession>
<dbReference type="Proteomes" id="UP000237438">
    <property type="component" value="Unassembled WGS sequence"/>
</dbReference>
<keyword evidence="6" id="KW-0472">Membrane</keyword>
<evidence type="ECO:0000256" key="5">
    <source>
        <dbReference type="SAM" id="Coils"/>
    </source>
</evidence>
<evidence type="ECO:0000313" key="7">
    <source>
        <dbReference type="EMBL" id="POS84753.1"/>
    </source>
</evidence>
<keyword evidence="8" id="KW-1185">Reference proteome</keyword>
<evidence type="ECO:0000256" key="4">
    <source>
        <dbReference type="ARBA" id="ARBA00043897"/>
    </source>
</evidence>
<comment type="subunit">
    <text evidence="1">Interacts with lipid droplet proteins.</text>
</comment>
<dbReference type="GO" id="GO:0005829">
    <property type="term" value="C:cytosol"/>
    <property type="evidence" value="ECO:0007669"/>
    <property type="project" value="TreeGrafter"/>
</dbReference>